<evidence type="ECO:0000313" key="10">
    <source>
        <dbReference type="Proteomes" id="UP001369815"/>
    </source>
</evidence>
<dbReference type="EMBL" id="JBANMG010000004">
    <property type="protein sequence ID" value="KAK6954208.1"/>
    <property type="molecule type" value="Genomic_DNA"/>
</dbReference>
<evidence type="ECO:0000256" key="7">
    <source>
        <dbReference type="SAM" id="Phobius"/>
    </source>
</evidence>
<keyword evidence="7" id="KW-1133">Transmembrane helix</keyword>
<dbReference type="Gene3D" id="3.50.50.60">
    <property type="entry name" value="FAD/NAD(P)-binding domain"/>
    <property type="match status" value="1"/>
</dbReference>
<dbReference type="GO" id="GO:0004497">
    <property type="term" value="F:monooxygenase activity"/>
    <property type="evidence" value="ECO:0007669"/>
    <property type="project" value="UniProtKB-KW"/>
</dbReference>
<comment type="cofactor">
    <cofactor evidence="1">
        <name>FAD</name>
        <dbReference type="ChEBI" id="CHEBI:57692"/>
    </cofactor>
</comment>
<dbReference type="GO" id="GO:0071949">
    <property type="term" value="F:FAD binding"/>
    <property type="evidence" value="ECO:0007669"/>
    <property type="project" value="InterPro"/>
</dbReference>
<dbReference type="PANTHER" id="PTHR47178:SF6">
    <property type="entry name" value="FAD-BINDING DOMAIN-CONTAINING PROTEIN"/>
    <property type="match status" value="1"/>
</dbReference>
<feature type="transmembrane region" description="Helical" evidence="7">
    <location>
        <begin position="1012"/>
        <end position="1032"/>
    </location>
</feature>
<keyword evidence="10" id="KW-1185">Reference proteome</keyword>
<keyword evidence="3" id="KW-0285">Flavoprotein</keyword>
<feature type="transmembrane region" description="Helical" evidence="7">
    <location>
        <begin position="936"/>
        <end position="961"/>
    </location>
</feature>
<evidence type="ECO:0000259" key="8">
    <source>
        <dbReference type="Pfam" id="PF01494"/>
    </source>
</evidence>
<dbReference type="PANTHER" id="PTHR47178">
    <property type="entry name" value="MONOOXYGENASE, FAD-BINDING"/>
    <property type="match status" value="1"/>
</dbReference>
<proteinExistence type="predicted"/>
<comment type="caution">
    <text evidence="9">The sequence shown here is derived from an EMBL/GenBank/DDBJ whole genome shotgun (WGS) entry which is preliminary data.</text>
</comment>
<evidence type="ECO:0000256" key="1">
    <source>
        <dbReference type="ARBA" id="ARBA00001974"/>
    </source>
</evidence>
<gene>
    <name evidence="9" type="ORF">Daesc_004173</name>
</gene>
<keyword evidence="5" id="KW-0560">Oxidoreductase</keyword>
<feature type="transmembrane region" description="Helical" evidence="7">
    <location>
        <begin position="787"/>
        <end position="806"/>
    </location>
</feature>
<protein>
    <recommendedName>
        <fullName evidence="8">FAD-binding domain-containing protein</fullName>
    </recommendedName>
</protein>
<organism evidence="9 10">
    <name type="scientific">Daldinia eschscholtzii</name>
    <dbReference type="NCBI Taxonomy" id="292717"/>
    <lineage>
        <taxon>Eukaryota</taxon>
        <taxon>Fungi</taxon>
        <taxon>Dikarya</taxon>
        <taxon>Ascomycota</taxon>
        <taxon>Pezizomycotina</taxon>
        <taxon>Sordariomycetes</taxon>
        <taxon>Xylariomycetidae</taxon>
        <taxon>Xylariales</taxon>
        <taxon>Hypoxylaceae</taxon>
        <taxon>Daldinia</taxon>
    </lineage>
</organism>
<dbReference type="PRINTS" id="PR00420">
    <property type="entry name" value="RNGMNOXGNASE"/>
</dbReference>
<feature type="domain" description="FAD-binding" evidence="8">
    <location>
        <begin position="9"/>
        <end position="169"/>
    </location>
</feature>
<evidence type="ECO:0000256" key="4">
    <source>
        <dbReference type="ARBA" id="ARBA00022827"/>
    </source>
</evidence>
<keyword evidence="7" id="KW-0812">Transmembrane</keyword>
<evidence type="ECO:0000256" key="6">
    <source>
        <dbReference type="ARBA" id="ARBA00023033"/>
    </source>
</evidence>
<accession>A0AAX6MNJ2</accession>
<sequence>MSEARYKPKVLIVGAGLGGLTLAQIFRKNGIPFEIFERDEHDVARTQGWSLTMHTILDDLLEAIPDDMPNLRDCAHHLNPLNLETQVVFYFHNDRLGTENSPSTPTLRLNRLLLRQWLSTGINVQYGRVASKIERVGDKMGVSFTNGTTAIGDILIGADGANSIVREHVLGKPNSEVLRNVPLSSITGETTLSGELFARQLEIAHSMAIIPVTSGDGWNNLFMGLTKISPDGTSGEFFWVIGWHDPLAEHTGRSAVNNMSKAERLELAKKMTAHMDPKFRRIIDETPPEGVREIGWIPTDCHLDEIPLGRAILLGDAVHLMLPFKAEGGIHAIRDALLLGKLITELDASDDAALYRLLTTFYGEVLPRGAEAVKLSRYFQHTFRKDKTGVRAWGHPVKSLPDEKLEIGPEGVRSTQFYTPIFKDSVSLTPDDAVSQNFIMEGSAFQFLRDMPRHKLTGNGTHTKVDYHVVQITSDTHSKRVPRQYLDHPFEMHRWQILILLATFSRVAVVRAAINSTIVDLWPDLATLPRAPQKPGVSYAAGGLDFGICCKLALNESVRMDNGLLSFVPGQTFLHGDPRVFQQHESPCSGSPAYTGFEASVPQGTITYSWCSKRCPGWSRIELSNVDAWVQQLLAYSLPAAIFCTNIPRRYQISIPNEYFPRLTFLSILSLAYKLPIATLLAVVDVLLWLIVVFCVSGPMMLSGIYESLLDFKVIRQLSASSTQSTSTFKQRCHLALILLVGNLDPDYAWEDSVSAVKTLPDLRNSTNDTDPYVGRKIRMLLQTQQSFGAVLGIGVLFFVSSFIYACLDLQSKIGGSIFSHNLAFGIFWMVVPHVAIIANLTLTTSSASSWDLANLENVPRYYQMKAQSPKRRGAWQSLLMHFGLRSSDNSKSVYKAAWQWDQGQCKMNWFKKYSEEYPSINQELRGTLRISHAEWVCYAWLPASVMLLVPCALGCLISSATTPTVGISCKSIIPLVYVGLQFCLMILWQFGVSLTAEFPRSSTWLGVVLRAWYLFLAIAAGLVSVGGTIIVDMGMTNNCLCYLPMHQWMNRHDPAAMIFLGPDIDERNYYSSHFWLSCGITAAAFLFAMLYFGWWLSRYLATQFYAICDQISGEMRIKKI</sequence>
<dbReference type="AlphaFoldDB" id="A0AAX6MNJ2"/>
<keyword evidence="7" id="KW-0472">Membrane</keyword>
<dbReference type="Proteomes" id="UP001369815">
    <property type="component" value="Unassembled WGS sequence"/>
</dbReference>
<dbReference type="Pfam" id="PF01494">
    <property type="entry name" value="FAD_binding_3"/>
    <property type="match status" value="1"/>
</dbReference>
<reference evidence="9 10" key="1">
    <citation type="journal article" date="2024" name="Front Chem Biol">
        <title>Unveiling the potential of Daldinia eschscholtzii MFLUCC 19-0629 through bioactivity and bioinformatics studies for enhanced sustainable agriculture production.</title>
        <authorList>
            <person name="Brooks S."/>
            <person name="Weaver J.A."/>
            <person name="Klomchit A."/>
            <person name="Alharthi S.A."/>
            <person name="Onlamun T."/>
            <person name="Nurani R."/>
            <person name="Vong T.K."/>
            <person name="Alberti F."/>
            <person name="Greco C."/>
        </authorList>
    </citation>
    <scope>NUCLEOTIDE SEQUENCE [LARGE SCALE GENOMIC DNA]</scope>
    <source>
        <strain evidence="9">MFLUCC 19-0629</strain>
    </source>
</reference>
<evidence type="ECO:0000256" key="2">
    <source>
        <dbReference type="ARBA" id="ARBA00005179"/>
    </source>
</evidence>
<name>A0AAX6MNJ2_9PEZI</name>
<comment type="pathway">
    <text evidence="2">Secondary metabolite biosynthesis.</text>
</comment>
<keyword evidence="4" id="KW-0274">FAD</keyword>
<evidence type="ECO:0000256" key="3">
    <source>
        <dbReference type="ARBA" id="ARBA00022630"/>
    </source>
</evidence>
<dbReference type="InterPro" id="IPR002938">
    <property type="entry name" value="FAD-bd"/>
</dbReference>
<evidence type="ECO:0000256" key="5">
    <source>
        <dbReference type="ARBA" id="ARBA00023002"/>
    </source>
</evidence>
<feature type="transmembrane region" description="Helical" evidence="7">
    <location>
        <begin position="973"/>
        <end position="991"/>
    </location>
</feature>
<evidence type="ECO:0000313" key="9">
    <source>
        <dbReference type="EMBL" id="KAK6954208.1"/>
    </source>
</evidence>
<feature type="transmembrane region" description="Helical" evidence="7">
    <location>
        <begin position="1075"/>
        <end position="1097"/>
    </location>
</feature>
<dbReference type="InterPro" id="IPR036188">
    <property type="entry name" value="FAD/NAD-bd_sf"/>
</dbReference>
<dbReference type="SUPFAM" id="SSF51905">
    <property type="entry name" value="FAD/NAD(P)-binding domain"/>
    <property type="match status" value="1"/>
</dbReference>
<keyword evidence="6" id="KW-0503">Monooxygenase</keyword>
<feature type="transmembrane region" description="Helical" evidence="7">
    <location>
        <begin position="818"/>
        <end position="843"/>
    </location>
</feature>